<keyword evidence="7" id="KW-1185">Reference proteome</keyword>
<dbReference type="InterPro" id="IPR000232">
    <property type="entry name" value="HSF_DNA-bd"/>
</dbReference>
<evidence type="ECO:0000313" key="6">
    <source>
        <dbReference type="EMBL" id="KAL3786104.1"/>
    </source>
</evidence>
<evidence type="ECO:0000259" key="5">
    <source>
        <dbReference type="SMART" id="SM00415"/>
    </source>
</evidence>
<comment type="caution">
    <text evidence="6">The sequence shown here is derived from an EMBL/GenBank/DDBJ whole genome shotgun (WGS) entry which is preliminary data.</text>
</comment>
<dbReference type="PRINTS" id="PR00056">
    <property type="entry name" value="HSFDOMAIN"/>
</dbReference>
<sequence length="275" mass="31365">MALRKHKSYTPEDLSAALIMTSLTSGFKRHLPAEADDEHFAPLAKRRATEAEVLKTRDSIETQAIVSATNWVLKPAPYFYYNDRSREPDDDPLTPLTPPGLVPTFPAKMHAILSNKELSDVIEWLPHGRAWRILKPRTFEIHVLPRYFHHNKLSSFVRQTNGWGFRRLTQGYDRNAYYHEYFLKGKSMCHYLILVSPRLSPSNTSSATCTALAGLPHLSKKMVRPKVAEKKSVEPDHEPDLYAISREFPLPTADDESKHISFETDVMSSLSLMCT</sequence>
<accession>A0ABD3PEJ5</accession>
<dbReference type="GO" id="GO:0005634">
    <property type="term" value="C:nucleus"/>
    <property type="evidence" value="ECO:0007669"/>
    <property type="project" value="UniProtKB-SubCell"/>
</dbReference>
<comment type="similarity">
    <text evidence="4">Belongs to the HSF family.</text>
</comment>
<dbReference type="InterPro" id="IPR036388">
    <property type="entry name" value="WH-like_DNA-bd_sf"/>
</dbReference>
<dbReference type="Pfam" id="PF00447">
    <property type="entry name" value="HSF_DNA-bind"/>
    <property type="match status" value="1"/>
</dbReference>
<dbReference type="FunFam" id="1.10.10.10:FF:000479">
    <property type="entry name" value="Predicted protein"/>
    <property type="match status" value="1"/>
</dbReference>
<name>A0ABD3PEJ5_9STRA</name>
<keyword evidence="3" id="KW-0539">Nucleus</keyword>
<dbReference type="PANTHER" id="PTHR10015">
    <property type="entry name" value="HEAT SHOCK TRANSCRIPTION FACTOR"/>
    <property type="match status" value="1"/>
</dbReference>
<gene>
    <name evidence="6" type="ORF">HJC23_003221</name>
</gene>
<comment type="subcellular location">
    <subcellularLocation>
        <location evidence="1">Nucleus</location>
    </subcellularLocation>
</comment>
<dbReference type="Proteomes" id="UP001516023">
    <property type="component" value="Unassembled WGS sequence"/>
</dbReference>
<protein>
    <recommendedName>
        <fullName evidence="5">HSF-type DNA-binding domain-containing protein</fullName>
    </recommendedName>
</protein>
<evidence type="ECO:0000256" key="4">
    <source>
        <dbReference type="RuleBase" id="RU004020"/>
    </source>
</evidence>
<keyword evidence="2" id="KW-0238">DNA-binding</keyword>
<evidence type="ECO:0000313" key="7">
    <source>
        <dbReference type="Proteomes" id="UP001516023"/>
    </source>
</evidence>
<evidence type="ECO:0000256" key="1">
    <source>
        <dbReference type="ARBA" id="ARBA00004123"/>
    </source>
</evidence>
<dbReference type="SMART" id="SM00415">
    <property type="entry name" value="HSF"/>
    <property type="match status" value="1"/>
</dbReference>
<organism evidence="6 7">
    <name type="scientific">Cyclotella cryptica</name>
    <dbReference type="NCBI Taxonomy" id="29204"/>
    <lineage>
        <taxon>Eukaryota</taxon>
        <taxon>Sar</taxon>
        <taxon>Stramenopiles</taxon>
        <taxon>Ochrophyta</taxon>
        <taxon>Bacillariophyta</taxon>
        <taxon>Coscinodiscophyceae</taxon>
        <taxon>Thalassiosirophycidae</taxon>
        <taxon>Stephanodiscales</taxon>
        <taxon>Stephanodiscaceae</taxon>
        <taxon>Cyclotella</taxon>
    </lineage>
</organism>
<proteinExistence type="inferred from homology"/>
<evidence type="ECO:0000256" key="3">
    <source>
        <dbReference type="ARBA" id="ARBA00023242"/>
    </source>
</evidence>
<dbReference type="Gene3D" id="1.10.10.10">
    <property type="entry name" value="Winged helix-like DNA-binding domain superfamily/Winged helix DNA-binding domain"/>
    <property type="match status" value="1"/>
</dbReference>
<dbReference type="PANTHER" id="PTHR10015:SF206">
    <property type="entry name" value="HSF-TYPE DNA-BINDING DOMAIN-CONTAINING PROTEIN"/>
    <property type="match status" value="1"/>
</dbReference>
<dbReference type="AlphaFoldDB" id="A0ABD3PEJ5"/>
<reference evidence="6 7" key="1">
    <citation type="journal article" date="2020" name="G3 (Bethesda)">
        <title>Improved Reference Genome for Cyclotella cryptica CCMP332, a Model for Cell Wall Morphogenesis, Salinity Adaptation, and Lipid Production in Diatoms (Bacillariophyta).</title>
        <authorList>
            <person name="Roberts W.R."/>
            <person name="Downey K.M."/>
            <person name="Ruck E.C."/>
            <person name="Traller J.C."/>
            <person name="Alverson A.J."/>
        </authorList>
    </citation>
    <scope>NUCLEOTIDE SEQUENCE [LARGE SCALE GENOMIC DNA]</scope>
    <source>
        <strain evidence="6 7">CCMP332</strain>
    </source>
</reference>
<feature type="domain" description="HSF-type DNA-binding" evidence="5">
    <location>
        <begin position="101"/>
        <end position="198"/>
    </location>
</feature>
<dbReference type="GO" id="GO:0003677">
    <property type="term" value="F:DNA binding"/>
    <property type="evidence" value="ECO:0007669"/>
    <property type="project" value="UniProtKB-KW"/>
</dbReference>
<evidence type="ECO:0000256" key="2">
    <source>
        <dbReference type="ARBA" id="ARBA00023125"/>
    </source>
</evidence>
<dbReference type="SUPFAM" id="SSF46785">
    <property type="entry name" value="Winged helix' DNA-binding domain"/>
    <property type="match status" value="1"/>
</dbReference>
<dbReference type="EMBL" id="JABMIG020000202">
    <property type="protein sequence ID" value="KAL3786104.1"/>
    <property type="molecule type" value="Genomic_DNA"/>
</dbReference>
<dbReference type="InterPro" id="IPR036390">
    <property type="entry name" value="WH_DNA-bd_sf"/>
</dbReference>